<dbReference type="InterPro" id="IPR014402">
    <property type="entry name" value="Sig_transdc_resp-reg_Skn7"/>
</dbReference>
<accession>J7SB97</accession>
<dbReference type="eggNOG" id="KOG0519">
    <property type="taxonomic scope" value="Eukaryota"/>
</dbReference>
<dbReference type="SUPFAM" id="SSF46785">
    <property type="entry name" value="Winged helix' DNA-binding domain"/>
    <property type="match status" value="1"/>
</dbReference>
<keyword evidence="7 10" id="KW-0539">Nucleus</keyword>
<evidence type="ECO:0000256" key="12">
    <source>
        <dbReference type="SAM" id="MobiDB-lite"/>
    </source>
</evidence>
<sequence length="615" mass="68865">MSPELPTRNLAAPSSHAASLGNPLVKSEMSRYSSTMQGSDVQQQQQQQIHMQNRIPVAGGSMTAQQLASSNRPPSNEFVRKLFKILESNIYSNIVRWTEEGDSFVVLDTGKFTTQILPNHFKHSNFASFVRQLNKYDFHKVKRKMDDKQKPKFGELSWEFKHPAFQIHNEKALDNIKRKMAASKKMDESSFTGRMQGTGGENSTGTTISKDVFNNLKKRVEGLEKELFASKNETLGIKIEVQKMNSKYNALLESLITFKTVNENLMSSFNQLCSSLSNNAINIPQHIYQSAPGTKDGNLTAPVFKSHQGSPNNNEPNHAQSLINNPLPLIGTPSNDILLPLQTSESRNNGVETSSNRSNNNSNTTPGSNDANVADLKQIPNEFNAQVPQQGLDLNNVELRKGFHVLLVEDDAISIQLCSKFLRKYGCTVQVVTDGLSAITTLENSRYDLVLMDIVMPNLDGATATSIIRSFDNQTPIIAMTGNIDDGDLITYLQHGMNDILAKPFTRDDLHSMLIRYLKDRTPLCEQKRQLASESNVNHQQPNQPAAPQQHQHQQQQQLPQYQNEHTHPSLNQLSSQQNGPQNSPNTQLPQNQSSNLPMDRDFEDDNHISKKPRV</sequence>
<dbReference type="Pfam" id="PF00447">
    <property type="entry name" value="HSF_DNA-bind"/>
    <property type="match status" value="1"/>
</dbReference>
<dbReference type="SMART" id="SM00448">
    <property type="entry name" value="REC"/>
    <property type="match status" value="1"/>
</dbReference>
<evidence type="ECO:0000313" key="15">
    <source>
        <dbReference type="Proteomes" id="UP000006310"/>
    </source>
</evidence>
<feature type="region of interest" description="Disordered" evidence="12">
    <location>
        <begin position="187"/>
        <end position="206"/>
    </location>
</feature>
<comment type="function">
    <text evidence="8">DNA-binding transcription factor that specifically binds heat shock promoter elements (HSE) and activates transcription.</text>
</comment>
<dbReference type="GO" id="GO:1900101">
    <property type="term" value="P:regulation of endoplasmic reticulum unfolded protein response"/>
    <property type="evidence" value="ECO:0007669"/>
    <property type="project" value="EnsemblFungi"/>
</dbReference>
<dbReference type="OMA" id="TNVDPGW"/>
<evidence type="ECO:0000256" key="7">
    <source>
        <dbReference type="ARBA" id="ARBA00023242"/>
    </source>
</evidence>
<dbReference type="GO" id="GO:0000304">
    <property type="term" value="P:response to singlet oxygen"/>
    <property type="evidence" value="ECO:0007669"/>
    <property type="project" value="EnsemblFungi"/>
</dbReference>
<dbReference type="PIRSF" id="PIRSF002595">
    <property type="entry name" value="RR_SKN7"/>
    <property type="match status" value="1"/>
</dbReference>
<dbReference type="eggNOG" id="KOG0627">
    <property type="taxonomic scope" value="Eukaryota"/>
</dbReference>
<dbReference type="GO" id="GO:0034599">
    <property type="term" value="P:cellular response to oxidative stress"/>
    <property type="evidence" value="ECO:0007669"/>
    <property type="project" value="EnsemblFungi"/>
</dbReference>
<evidence type="ECO:0000256" key="10">
    <source>
        <dbReference type="PIRNR" id="PIRNR002595"/>
    </source>
</evidence>
<dbReference type="PROSITE" id="PS00434">
    <property type="entry name" value="HSF_DOMAIN"/>
    <property type="match status" value="1"/>
</dbReference>
<dbReference type="PANTHER" id="PTHR45339:SF1">
    <property type="entry name" value="HYBRID SIGNAL TRANSDUCTION HISTIDINE KINASE J"/>
    <property type="match status" value="1"/>
</dbReference>
<dbReference type="GO" id="GO:0005634">
    <property type="term" value="C:nucleus"/>
    <property type="evidence" value="ECO:0007669"/>
    <property type="project" value="UniProtKB-SubCell"/>
</dbReference>
<dbReference type="FunFam" id="1.10.10.10:FF:000027">
    <property type="entry name" value="Heat shock transcription factor 1"/>
    <property type="match status" value="1"/>
</dbReference>
<comment type="subunit">
    <text evidence="9">Homotrimer. Homotrimerization increases the affinity of HSF1 to DNA.</text>
</comment>
<dbReference type="RefSeq" id="XP_022467115.1">
    <property type="nucleotide sequence ID" value="XM_022610861.1"/>
</dbReference>
<dbReference type="PANTHER" id="PTHR45339">
    <property type="entry name" value="HYBRID SIGNAL TRANSDUCTION HISTIDINE KINASE J"/>
    <property type="match status" value="1"/>
</dbReference>
<dbReference type="OrthoDB" id="424572at2759"/>
<evidence type="ECO:0000313" key="14">
    <source>
        <dbReference type="EMBL" id="CCK72871.1"/>
    </source>
</evidence>
<evidence type="ECO:0000256" key="3">
    <source>
        <dbReference type="ARBA" id="ARBA00023012"/>
    </source>
</evidence>
<protein>
    <recommendedName>
        <fullName evidence="10">Transcription factor</fullName>
    </recommendedName>
</protein>
<keyword evidence="3" id="KW-0902">Two-component regulatory system</keyword>
<keyword evidence="6 10" id="KW-0804">Transcription</keyword>
<dbReference type="GO" id="GO:0032993">
    <property type="term" value="C:protein-DNA complex"/>
    <property type="evidence" value="ECO:0007669"/>
    <property type="project" value="UniProtKB-ARBA"/>
</dbReference>
<dbReference type="STRING" id="1071383.J7SB97"/>
<feature type="compositionally biased region" description="Low complexity" evidence="12">
    <location>
        <begin position="353"/>
        <end position="369"/>
    </location>
</feature>
<feature type="compositionally biased region" description="Polar residues" evidence="12">
    <location>
        <begin position="307"/>
        <end position="324"/>
    </location>
</feature>
<keyword evidence="15" id="KW-1185">Reference proteome</keyword>
<dbReference type="EMBL" id="HE978326">
    <property type="protein sequence ID" value="CCK72871.1"/>
    <property type="molecule type" value="Genomic_DNA"/>
</dbReference>
<reference evidence="15" key="2">
    <citation type="submission" date="2012-08" db="EMBL/GenBank/DDBJ databases">
        <title>Genome sequence of Kazachstania naganishii.</title>
        <authorList>
            <person name="Gordon J.L."/>
            <person name="Armisen D."/>
            <person name="Proux-Wera E."/>
            <person name="OhEigeartaigh S.S."/>
            <person name="Byrne K.P."/>
            <person name="Wolfe K.H."/>
        </authorList>
    </citation>
    <scope>NUCLEOTIDE SEQUENCE [LARGE SCALE GENOMIC DNA]</scope>
    <source>
        <strain evidence="15">ATCC MYA-139 / BCRC 22969 / CBS 8797 / CCRC 22969 / KCTC 17520 / NBRC 10181 / NCYC 3082</strain>
    </source>
</reference>
<dbReference type="InterPro" id="IPR000232">
    <property type="entry name" value="HSF_DNA-bd"/>
</dbReference>
<evidence type="ECO:0000256" key="11">
    <source>
        <dbReference type="PROSITE-ProRule" id="PRU00169"/>
    </source>
</evidence>
<dbReference type="GO" id="GO:0006368">
    <property type="term" value="P:transcription elongation by RNA polymerase II"/>
    <property type="evidence" value="ECO:0007669"/>
    <property type="project" value="EnsemblFungi"/>
</dbReference>
<dbReference type="InterPro" id="IPR011006">
    <property type="entry name" value="CheY-like_superfamily"/>
</dbReference>
<feature type="compositionally biased region" description="Polar residues" evidence="12">
    <location>
        <begin position="569"/>
        <end position="597"/>
    </location>
</feature>
<gene>
    <name evidence="14" type="primary">KNAG0M00180</name>
    <name evidence="14" type="ordered locus">KNAG_0M00180</name>
</gene>
<feature type="region of interest" description="Disordered" evidence="12">
    <location>
        <begin position="292"/>
        <end position="326"/>
    </location>
</feature>
<evidence type="ECO:0000256" key="6">
    <source>
        <dbReference type="ARBA" id="ARBA00023163"/>
    </source>
</evidence>
<dbReference type="Pfam" id="PF00072">
    <property type="entry name" value="Response_reg"/>
    <property type="match status" value="1"/>
</dbReference>
<feature type="region of interest" description="Disordered" evidence="12">
    <location>
        <begin position="1"/>
        <end position="50"/>
    </location>
</feature>
<dbReference type="GO" id="GO:0008361">
    <property type="term" value="P:regulation of cell size"/>
    <property type="evidence" value="ECO:0007669"/>
    <property type="project" value="EnsemblFungi"/>
</dbReference>
<feature type="compositionally biased region" description="Low complexity" evidence="12">
    <location>
        <begin position="538"/>
        <end position="564"/>
    </location>
</feature>
<dbReference type="Gene3D" id="3.40.50.2300">
    <property type="match status" value="1"/>
</dbReference>
<name>J7SB97_HUIN7</name>
<evidence type="ECO:0000256" key="8">
    <source>
        <dbReference type="ARBA" id="ARBA00059868"/>
    </source>
</evidence>
<dbReference type="GO" id="GO:0043565">
    <property type="term" value="F:sequence-specific DNA binding"/>
    <property type="evidence" value="ECO:0007669"/>
    <property type="project" value="InterPro"/>
</dbReference>
<organism evidence="14 15">
    <name type="scientific">Huiozyma naganishii (strain ATCC MYA-139 / BCRC 22969 / CBS 8797 / KCTC 17520 / NBRC 10181 / NCYC 3082 / Yp74L-3)</name>
    <name type="common">Yeast</name>
    <name type="synonym">Kazachstania naganishii</name>
    <dbReference type="NCBI Taxonomy" id="1071383"/>
    <lineage>
        <taxon>Eukaryota</taxon>
        <taxon>Fungi</taxon>
        <taxon>Dikarya</taxon>
        <taxon>Ascomycota</taxon>
        <taxon>Saccharomycotina</taxon>
        <taxon>Saccharomycetes</taxon>
        <taxon>Saccharomycetales</taxon>
        <taxon>Saccharomycetaceae</taxon>
        <taxon>Huiozyma</taxon>
    </lineage>
</organism>
<dbReference type="GeneID" id="34528651"/>
<evidence type="ECO:0000256" key="4">
    <source>
        <dbReference type="ARBA" id="ARBA00023015"/>
    </source>
</evidence>
<evidence type="ECO:0000256" key="9">
    <source>
        <dbReference type="ARBA" id="ARBA00062447"/>
    </source>
</evidence>
<keyword evidence="4 10" id="KW-0805">Transcription regulation</keyword>
<proteinExistence type="predicted"/>
<dbReference type="HOGENOM" id="CLU_008776_3_0_1"/>
<reference evidence="14 15" key="1">
    <citation type="journal article" date="2011" name="Proc. Natl. Acad. Sci. U.S.A.">
        <title>Evolutionary erosion of yeast sex chromosomes by mating-type switching accidents.</title>
        <authorList>
            <person name="Gordon J.L."/>
            <person name="Armisen D."/>
            <person name="Proux-Wera E."/>
            <person name="Oheigeartaigh S.S."/>
            <person name="Byrne K.P."/>
            <person name="Wolfe K.H."/>
        </authorList>
    </citation>
    <scope>NUCLEOTIDE SEQUENCE [LARGE SCALE GENOMIC DNA]</scope>
    <source>
        <strain evidence="15">ATCC MYA-139 / BCRC 22969 / CBS 8797 / CCRC 22969 / KCTC 17520 / NBRC 10181 / NCYC 3082</strain>
    </source>
</reference>
<dbReference type="KEGG" id="kng:KNAG_0M00180"/>
<evidence type="ECO:0000256" key="2">
    <source>
        <dbReference type="ARBA" id="ARBA00022553"/>
    </source>
</evidence>
<dbReference type="GO" id="GO:0005829">
    <property type="term" value="C:cytosol"/>
    <property type="evidence" value="ECO:0007669"/>
    <property type="project" value="EnsemblFungi"/>
</dbReference>
<feature type="compositionally biased region" description="Polar residues" evidence="12">
    <location>
        <begin position="30"/>
        <end position="41"/>
    </location>
</feature>
<evidence type="ECO:0000259" key="13">
    <source>
        <dbReference type="PROSITE" id="PS50110"/>
    </source>
</evidence>
<dbReference type="InterPro" id="IPR036390">
    <property type="entry name" value="WH_DNA-bd_sf"/>
</dbReference>
<dbReference type="SUPFAM" id="SSF52172">
    <property type="entry name" value="CheY-like"/>
    <property type="match status" value="1"/>
</dbReference>
<keyword evidence="2 11" id="KW-0597">Phosphoprotein</keyword>
<feature type="region of interest" description="Disordered" evidence="12">
    <location>
        <begin position="531"/>
        <end position="615"/>
    </location>
</feature>
<evidence type="ECO:0000256" key="1">
    <source>
        <dbReference type="ARBA" id="ARBA00004123"/>
    </source>
</evidence>
<dbReference type="GO" id="GO:0006357">
    <property type="term" value="P:regulation of transcription by RNA polymerase II"/>
    <property type="evidence" value="ECO:0007669"/>
    <property type="project" value="EnsemblFungi"/>
</dbReference>
<feature type="domain" description="Response regulatory" evidence="13">
    <location>
        <begin position="404"/>
        <end position="518"/>
    </location>
</feature>
<feature type="region of interest" description="Disordered" evidence="12">
    <location>
        <begin position="346"/>
        <end position="373"/>
    </location>
</feature>
<evidence type="ECO:0000256" key="5">
    <source>
        <dbReference type="ARBA" id="ARBA00023125"/>
    </source>
</evidence>
<keyword evidence="5 10" id="KW-0238">DNA-binding</keyword>
<dbReference type="Proteomes" id="UP000006310">
    <property type="component" value="Chromosome 13"/>
</dbReference>
<dbReference type="InterPro" id="IPR036388">
    <property type="entry name" value="WH-like_DNA-bd_sf"/>
</dbReference>
<dbReference type="InterPro" id="IPR001789">
    <property type="entry name" value="Sig_transdc_resp-reg_receiver"/>
</dbReference>
<comment type="subcellular location">
    <subcellularLocation>
        <location evidence="1 10">Nucleus</location>
    </subcellularLocation>
</comment>
<dbReference type="PROSITE" id="PS50110">
    <property type="entry name" value="RESPONSE_REGULATORY"/>
    <property type="match status" value="1"/>
</dbReference>
<dbReference type="Gene3D" id="1.10.10.10">
    <property type="entry name" value="Winged helix-like DNA-binding domain superfamily/Winged helix DNA-binding domain"/>
    <property type="match status" value="1"/>
</dbReference>
<dbReference type="AlphaFoldDB" id="J7SB97"/>
<dbReference type="GO" id="GO:0000156">
    <property type="term" value="F:phosphorelay response regulator activity"/>
    <property type="evidence" value="ECO:0007669"/>
    <property type="project" value="EnsemblFungi"/>
</dbReference>
<dbReference type="PRINTS" id="PR00056">
    <property type="entry name" value="HSFDOMAIN"/>
</dbReference>
<dbReference type="SMART" id="SM00415">
    <property type="entry name" value="HSF"/>
    <property type="match status" value="1"/>
</dbReference>
<dbReference type="CDD" id="cd17546">
    <property type="entry name" value="REC_hyHK_CKI1_RcsC-like"/>
    <property type="match status" value="1"/>
</dbReference>
<dbReference type="GO" id="GO:0003700">
    <property type="term" value="F:DNA-binding transcription factor activity"/>
    <property type="evidence" value="ECO:0007669"/>
    <property type="project" value="EnsemblFungi"/>
</dbReference>
<feature type="modified residue" description="4-aspartylphosphate" evidence="11">
    <location>
        <position position="453"/>
    </location>
</feature>